<protein>
    <submittedName>
        <fullName evidence="1">Methyltransferase family protein</fullName>
    </submittedName>
</protein>
<dbReference type="GO" id="GO:0008168">
    <property type="term" value="F:methyltransferase activity"/>
    <property type="evidence" value="ECO:0007669"/>
    <property type="project" value="UniProtKB-KW"/>
</dbReference>
<name>I4CB43_DESTA</name>
<dbReference type="KEGG" id="dti:Desti_4147"/>
<dbReference type="Pfam" id="PF13489">
    <property type="entry name" value="Methyltransf_23"/>
    <property type="match status" value="1"/>
</dbReference>
<accession>I4CB43</accession>
<dbReference type="SUPFAM" id="SSF53335">
    <property type="entry name" value="S-adenosyl-L-methionine-dependent methyltransferases"/>
    <property type="match status" value="1"/>
</dbReference>
<keyword evidence="2" id="KW-1185">Reference proteome</keyword>
<dbReference type="HOGENOM" id="CLU_068669_0_1_7"/>
<dbReference type="OrthoDB" id="7342932at2"/>
<sequence length="324" mass="36368">MAARISTEYVKCDLCGSEDQTLLFSKTDPVTRQDFNLVQCSCGMAFVNPMPAEESIPALYPDDYHKDKDVDVERFRRLLDYLPQQSGTLLDIGCGRGDFVKLAGDAGWRAEGVDLIDWKTPHEISVRIGDFLTMELPESHYQAITAWAFLEHVRKPSLYFRRVSELISPEGRFVFLVPNIGAFGMRSSCAEDVPRHLSLFTPQSIAGYLDTCSMEIDRIFHTDQIYTSYPFGLLRLLLIPSARRNSSCAYRQNKSVAMLRNQRFRGNVGPWMKQVATSIPITDIVIDLADIGLAVLIAKASKLLGNYGIVIVSAKKKAILKEDC</sequence>
<dbReference type="CDD" id="cd02440">
    <property type="entry name" value="AdoMet_MTases"/>
    <property type="match status" value="1"/>
</dbReference>
<proteinExistence type="predicted"/>
<dbReference type="eggNOG" id="COG2227">
    <property type="taxonomic scope" value="Bacteria"/>
</dbReference>
<evidence type="ECO:0000313" key="2">
    <source>
        <dbReference type="Proteomes" id="UP000006055"/>
    </source>
</evidence>
<reference evidence="2" key="1">
    <citation type="submission" date="2012-06" db="EMBL/GenBank/DDBJ databases">
        <title>Complete sequence of chromosome of Desulfomonile tiedjei DSM 6799.</title>
        <authorList>
            <person name="Lucas S."/>
            <person name="Copeland A."/>
            <person name="Lapidus A."/>
            <person name="Glavina del Rio T."/>
            <person name="Dalin E."/>
            <person name="Tice H."/>
            <person name="Bruce D."/>
            <person name="Goodwin L."/>
            <person name="Pitluck S."/>
            <person name="Peters L."/>
            <person name="Ovchinnikova G."/>
            <person name="Zeytun A."/>
            <person name="Lu M."/>
            <person name="Kyrpides N."/>
            <person name="Mavromatis K."/>
            <person name="Ivanova N."/>
            <person name="Brettin T."/>
            <person name="Detter J.C."/>
            <person name="Han C."/>
            <person name="Larimer F."/>
            <person name="Land M."/>
            <person name="Hauser L."/>
            <person name="Markowitz V."/>
            <person name="Cheng J.-F."/>
            <person name="Hugenholtz P."/>
            <person name="Woyke T."/>
            <person name="Wu D."/>
            <person name="Spring S."/>
            <person name="Schroeder M."/>
            <person name="Brambilla E."/>
            <person name="Klenk H.-P."/>
            <person name="Eisen J.A."/>
        </authorList>
    </citation>
    <scope>NUCLEOTIDE SEQUENCE [LARGE SCALE GENOMIC DNA]</scope>
    <source>
        <strain evidence="2">ATCC 49306 / DSM 6799 / DCB-1</strain>
    </source>
</reference>
<dbReference type="GO" id="GO:0032259">
    <property type="term" value="P:methylation"/>
    <property type="evidence" value="ECO:0007669"/>
    <property type="project" value="UniProtKB-KW"/>
</dbReference>
<dbReference type="STRING" id="706587.Desti_4147"/>
<gene>
    <name evidence="1" type="ordered locus">Desti_4147</name>
</gene>
<keyword evidence="1" id="KW-0808">Transferase</keyword>
<dbReference type="AlphaFoldDB" id="I4CB43"/>
<dbReference type="RefSeq" id="WP_014811907.1">
    <property type="nucleotide sequence ID" value="NC_018025.1"/>
</dbReference>
<dbReference type="Gene3D" id="3.40.50.150">
    <property type="entry name" value="Vaccinia Virus protein VP39"/>
    <property type="match status" value="1"/>
</dbReference>
<organism evidence="1 2">
    <name type="scientific">Desulfomonile tiedjei (strain ATCC 49306 / DSM 6799 / DCB-1)</name>
    <dbReference type="NCBI Taxonomy" id="706587"/>
    <lineage>
        <taxon>Bacteria</taxon>
        <taxon>Pseudomonadati</taxon>
        <taxon>Thermodesulfobacteriota</taxon>
        <taxon>Desulfomonilia</taxon>
        <taxon>Desulfomonilales</taxon>
        <taxon>Desulfomonilaceae</taxon>
        <taxon>Desulfomonile</taxon>
    </lineage>
</organism>
<dbReference type="EMBL" id="CP003360">
    <property type="protein sequence ID" value="AFM26784.1"/>
    <property type="molecule type" value="Genomic_DNA"/>
</dbReference>
<dbReference type="InterPro" id="IPR029063">
    <property type="entry name" value="SAM-dependent_MTases_sf"/>
</dbReference>
<dbReference type="Proteomes" id="UP000006055">
    <property type="component" value="Chromosome"/>
</dbReference>
<evidence type="ECO:0000313" key="1">
    <source>
        <dbReference type="EMBL" id="AFM26784.1"/>
    </source>
</evidence>
<keyword evidence="1" id="KW-0489">Methyltransferase</keyword>